<evidence type="ECO:0000313" key="2">
    <source>
        <dbReference type="Proteomes" id="UP000827986"/>
    </source>
</evidence>
<dbReference type="EMBL" id="JAHDVG010000481">
    <property type="protein sequence ID" value="KAH1174080.1"/>
    <property type="molecule type" value="Genomic_DNA"/>
</dbReference>
<reference evidence="1" key="1">
    <citation type="submission" date="2021-09" db="EMBL/GenBank/DDBJ databases">
        <title>The genome of Mauremys mutica provides insights into the evolution of semi-aquatic lifestyle.</title>
        <authorList>
            <person name="Gong S."/>
            <person name="Gao Y."/>
        </authorList>
    </citation>
    <scope>NUCLEOTIDE SEQUENCE</scope>
    <source>
        <strain evidence="1">MM-2020</strain>
        <tissue evidence="1">Muscle</tissue>
    </source>
</reference>
<evidence type="ECO:0000313" key="1">
    <source>
        <dbReference type="EMBL" id="KAH1174080.1"/>
    </source>
</evidence>
<keyword evidence="2" id="KW-1185">Reference proteome</keyword>
<gene>
    <name evidence="1" type="ORF">KIL84_008474</name>
</gene>
<proteinExistence type="predicted"/>
<sequence>MGKRELHAHPRRRKGVIMQLEKHPGKKNLKCTSFWRRPYTVIKRLSNLSLLIQKARAGLFIVLLQQFPVAHSGKVVLMEELQACAQNLSSLQPSTVCLSTTDRPDLEDGNPALTDFLDPTSNDDSMTDYGTQAGRATQKPVWVADCMDS</sequence>
<protein>
    <submittedName>
        <fullName evidence="1">Uncharacterized protein</fullName>
    </submittedName>
</protein>
<name>A0A9D3X7S5_9SAUR</name>
<dbReference type="AlphaFoldDB" id="A0A9D3X7S5"/>
<comment type="caution">
    <text evidence="1">The sequence shown here is derived from an EMBL/GenBank/DDBJ whole genome shotgun (WGS) entry which is preliminary data.</text>
</comment>
<accession>A0A9D3X7S5</accession>
<organism evidence="1 2">
    <name type="scientific">Mauremys mutica</name>
    <name type="common">yellowpond turtle</name>
    <dbReference type="NCBI Taxonomy" id="74926"/>
    <lineage>
        <taxon>Eukaryota</taxon>
        <taxon>Metazoa</taxon>
        <taxon>Chordata</taxon>
        <taxon>Craniata</taxon>
        <taxon>Vertebrata</taxon>
        <taxon>Euteleostomi</taxon>
        <taxon>Archelosauria</taxon>
        <taxon>Testudinata</taxon>
        <taxon>Testudines</taxon>
        <taxon>Cryptodira</taxon>
        <taxon>Durocryptodira</taxon>
        <taxon>Testudinoidea</taxon>
        <taxon>Geoemydidae</taxon>
        <taxon>Geoemydinae</taxon>
        <taxon>Mauremys</taxon>
    </lineage>
</organism>
<dbReference type="Proteomes" id="UP000827986">
    <property type="component" value="Unassembled WGS sequence"/>
</dbReference>